<keyword evidence="4" id="KW-0548">Nucleotidyltransferase</keyword>
<organism evidence="8 9">
    <name type="scientific">Flexivirga oryzae</name>
    <dbReference type="NCBI Taxonomy" id="1794944"/>
    <lineage>
        <taxon>Bacteria</taxon>
        <taxon>Bacillati</taxon>
        <taxon>Actinomycetota</taxon>
        <taxon>Actinomycetes</taxon>
        <taxon>Micrococcales</taxon>
        <taxon>Dermacoccaceae</taxon>
        <taxon>Flexivirga</taxon>
    </lineage>
</organism>
<feature type="domain" description="DarT" evidence="7">
    <location>
        <begin position="1"/>
        <end position="176"/>
    </location>
</feature>
<evidence type="ECO:0000313" key="8">
    <source>
        <dbReference type="EMBL" id="MBB2890808.1"/>
    </source>
</evidence>
<dbReference type="Proteomes" id="UP000559182">
    <property type="component" value="Unassembled WGS sequence"/>
</dbReference>
<proteinExistence type="inferred from homology"/>
<reference evidence="8 9" key="1">
    <citation type="submission" date="2020-08" db="EMBL/GenBank/DDBJ databases">
        <title>Sequencing the genomes of 1000 actinobacteria strains.</title>
        <authorList>
            <person name="Klenk H.-P."/>
        </authorList>
    </citation>
    <scope>NUCLEOTIDE SEQUENCE [LARGE SCALE GENOMIC DNA]</scope>
    <source>
        <strain evidence="8 9">DSM 105369</strain>
    </source>
</reference>
<dbReference type="GO" id="GO:0016757">
    <property type="term" value="F:glycosyltransferase activity"/>
    <property type="evidence" value="ECO:0007669"/>
    <property type="project" value="UniProtKB-KW"/>
</dbReference>
<evidence type="ECO:0000256" key="5">
    <source>
        <dbReference type="ARBA" id="ARBA00023125"/>
    </source>
</evidence>
<keyword evidence="1 6" id="KW-1277">Toxin-antitoxin system</keyword>
<accession>A0A839MZG1</accession>
<dbReference type="EMBL" id="JACHVQ010000001">
    <property type="protein sequence ID" value="MBB2890808.1"/>
    <property type="molecule type" value="Genomic_DNA"/>
</dbReference>
<evidence type="ECO:0000256" key="1">
    <source>
        <dbReference type="ARBA" id="ARBA00022649"/>
    </source>
</evidence>
<name>A0A839MZG1_9MICO</name>
<dbReference type="RefSeq" id="WP_183319161.1">
    <property type="nucleotide sequence ID" value="NZ_JACHVQ010000001.1"/>
</dbReference>
<evidence type="ECO:0000259" key="7">
    <source>
        <dbReference type="PROSITE" id="PS52018"/>
    </source>
</evidence>
<keyword evidence="3" id="KW-0808">Transferase</keyword>
<keyword evidence="2" id="KW-0328">Glycosyltransferase</keyword>
<keyword evidence="9" id="KW-1185">Reference proteome</keyword>
<evidence type="ECO:0000256" key="6">
    <source>
        <dbReference type="PROSITE-ProRule" id="PRU01362"/>
    </source>
</evidence>
<dbReference type="InterPro" id="IPR029494">
    <property type="entry name" value="DarT"/>
</dbReference>
<dbReference type="GO" id="GO:0003677">
    <property type="term" value="F:DNA binding"/>
    <property type="evidence" value="ECO:0007669"/>
    <property type="project" value="UniProtKB-UniRule"/>
</dbReference>
<evidence type="ECO:0000256" key="2">
    <source>
        <dbReference type="ARBA" id="ARBA00022676"/>
    </source>
</evidence>
<comment type="caution">
    <text evidence="8">The sequence shown here is derived from an EMBL/GenBank/DDBJ whole genome shotgun (WGS) entry which is preliminary data.</text>
</comment>
<comment type="similarity">
    <text evidence="6">Belongs to the DarT ADP-ribosyltransferase family.</text>
</comment>
<evidence type="ECO:0000256" key="3">
    <source>
        <dbReference type="ARBA" id="ARBA00022679"/>
    </source>
</evidence>
<comment type="caution">
    <text evidence="6">Lacks conserved residue(s) required for the propagation of feature annotation.</text>
</comment>
<evidence type="ECO:0000313" key="9">
    <source>
        <dbReference type="Proteomes" id="UP000559182"/>
    </source>
</evidence>
<gene>
    <name evidence="8" type="ORF">FHU39_000792</name>
</gene>
<protein>
    <recommendedName>
        <fullName evidence="7">DarT domain-containing protein</fullName>
    </recommendedName>
</protein>
<dbReference type="AlphaFoldDB" id="A0A839MZG1"/>
<dbReference type="GO" id="GO:0016779">
    <property type="term" value="F:nucleotidyltransferase activity"/>
    <property type="evidence" value="ECO:0007669"/>
    <property type="project" value="UniProtKB-KW"/>
</dbReference>
<dbReference type="Pfam" id="PF14487">
    <property type="entry name" value="DarT"/>
    <property type="match status" value="1"/>
</dbReference>
<dbReference type="PROSITE" id="PS52018">
    <property type="entry name" value="DART"/>
    <property type="match status" value="1"/>
</dbReference>
<evidence type="ECO:0000256" key="4">
    <source>
        <dbReference type="ARBA" id="ARBA00022695"/>
    </source>
</evidence>
<keyword evidence="5 6" id="KW-0238">DNA-binding</keyword>
<sequence>MPLPDPARIYHFTHVDHLETIVREGVVADYVPFYFAPRSPMMFSIHCGNVPTYQGGCEDLIYLVSSVQRIAELRLRFACTDRNAALDYAEFSSDEDGLGALVDWQLMKARMWANTEEDPDRRERRMAECLVHATAPWTAILAVVAKSPEVAARAQSTLDRLGAAPMRVSVRPEMYF</sequence>